<dbReference type="AlphaFoldDB" id="A0A229TA08"/>
<dbReference type="PANTHER" id="PTHR30055:SF151">
    <property type="entry name" value="TRANSCRIPTIONAL REGULATORY PROTEIN"/>
    <property type="match status" value="1"/>
</dbReference>
<keyword evidence="7" id="KW-1185">Reference proteome</keyword>
<dbReference type="Proteomes" id="UP000215199">
    <property type="component" value="Unassembled WGS sequence"/>
</dbReference>
<evidence type="ECO:0000256" key="4">
    <source>
        <dbReference type="PROSITE-ProRule" id="PRU00335"/>
    </source>
</evidence>
<feature type="DNA-binding region" description="H-T-H motif" evidence="4">
    <location>
        <begin position="36"/>
        <end position="55"/>
    </location>
</feature>
<dbReference type="PANTHER" id="PTHR30055">
    <property type="entry name" value="HTH-TYPE TRANSCRIPTIONAL REGULATOR RUTR"/>
    <property type="match status" value="1"/>
</dbReference>
<dbReference type="Pfam" id="PF02909">
    <property type="entry name" value="TetR_C_1"/>
    <property type="match status" value="1"/>
</dbReference>
<dbReference type="OrthoDB" id="3818006at2"/>
<dbReference type="GO" id="GO:0000976">
    <property type="term" value="F:transcription cis-regulatory region binding"/>
    <property type="evidence" value="ECO:0007669"/>
    <property type="project" value="TreeGrafter"/>
</dbReference>
<name>A0A229TA08_9PSEU</name>
<dbReference type="InterPro" id="IPR004111">
    <property type="entry name" value="Repressor_TetR_C"/>
</dbReference>
<dbReference type="GO" id="GO:0045892">
    <property type="term" value="P:negative regulation of DNA-templated transcription"/>
    <property type="evidence" value="ECO:0007669"/>
    <property type="project" value="InterPro"/>
</dbReference>
<dbReference type="SUPFAM" id="SSF46689">
    <property type="entry name" value="Homeodomain-like"/>
    <property type="match status" value="1"/>
</dbReference>
<dbReference type="Gene3D" id="1.10.10.60">
    <property type="entry name" value="Homeodomain-like"/>
    <property type="match status" value="1"/>
</dbReference>
<sequence>MRPEHGTRGPKPTHGRRDVAVAGIRIADAEGIDAVSMRRIAAELGTGTTSLYRYVSKKDDVLELMGDEVMGELRGTTLPGDWRADLRTIARLLRETALRHPWLPSLSSGRANHGPNSLWWTELSLSAFDGMDLDTDEMLANLSTLSAFVLGHVLGELGDQEAARRSGLTHEQWMEQQGEYGPSIMNSGDWPRLTRVMIEAKTPHAADRQDRLFEAGLARVLDGLAAHLPPRK</sequence>
<evidence type="ECO:0000256" key="2">
    <source>
        <dbReference type="ARBA" id="ARBA00023125"/>
    </source>
</evidence>
<dbReference type="SUPFAM" id="SSF48498">
    <property type="entry name" value="Tetracyclin repressor-like, C-terminal domain"/>
    <property type="match status" value="1"/>
</dbReference>
<reference evidence="7" key="1">
    <citation type="submission" date="2017-07" db="EMBL/GenBank/DDBJ databases">
        <title>Comparative genome mining reveals phylogenetic distribution patterns of secondary metabolites in Amycolatopsis.</title>
        <authorList>
            <person name="Adamek M."/>
            <person name="Alanjary M."/>
            <person name="Sales-Ortells H."/>
            <person name="Goodfellow M."/>
            <person name="Bull A.T."/>
            <person name="Kalinowski J."/>
            <person name="Ziemert N."/>
        </authorList>
    </citation>
    <scope>NUCLEOTIDE SEQUENCE [LARGE SCALE GENOMIC DNA]</scope>
    <source>
        <strain evidence="7">H5</strain>
    </source>
</reference>
<dbReference type="Gene3D" id="1.10.357.10">
    <property type="entry name" value="Tetracycline Repressor, domain 2"/>
    <property type="match status" value="1"/>
</dbReference>
<proteinExistence type="predicted"/>
<evidence type="ECO:0000313" key="7">
    <source>
        <dbReference type="Proteomes" id="UP000215199"/>
    </source>
</evidence>
<dbReference type="InterPro" id="IPR050109">
    <property type="entry name" value="HTH-type_TetR-like_transc_reg"/>
</dbReference>
<evidence type="ECO:0000256" key="1">
    <source>
        <dbReference type="ARBA" id="ARBA00023015"/>
    </source>
</evidence>
<dbReference type="InterPro" id="IPR036271">
    <property type="entry name" value="Tet_transcr_reg_TetR-rel_C_sf"/>
</dbReference>
<dbReference type="EMBL" id="NMUL01000012">
    <property type="protein sequence ID" value="OXM68077.1"/>
    <property type="molecule type" value="Genomic_DNA"/>
</dbReference>
<evidence type="ECO:0000259" key="5">
    <source>
        <dbReference type="PROSITE" id="PS50977"/>
    </source>
</evidence>
<keyword evidence="2 4" id="KW-0238">DNA-binding</keyword>
<keyword evidence="1" id="KW-0805">Transcription regulation</keyword>
<comment type="caution">
    <text evidence="6">The sequence shown here is derived from an EMBL/GenBank/DDBJ whole genome shotgun (WGS) entry which is preliminary data.</text>
</comment>
<feature type="domain" description="HTH tetR-type" evidence="5">
    <location>
        <begin position="13"/>
        <end position="73"/>
    </location>
</feature>
<keyword evidence="3" id="KW-0804">Transcription</keyword>
<organism evidence="6 7">
    <name type="scientific">Amycolatopsis vastitatis</name>
    <dbReference type="NCBI Taxonomy" id="1905142"/>
    <lineage>
        <taxon>Bacteria</taxon>
        <taxon>Bacillati</taxon>
        <taxon>Actinomycetota</taxon>
        <taxon>Actinomycetes</taxon>
        <taxon>Pseudonocardiales</taxon>
        <taxon>Pseudonocardiaceae</taxon>
        <taxon>Amycolatopsis</taxon>
    </lineage>
</organism>
<evidence type="ECO:0000256" key="3">
    <source>
        <dbReference type="ARBA" id="ARBA00023163"/>
    </source>
</evidence>
<dbReference type="InterPro" id="IPR001647">
    <property type="entry name" value="HTH_TetR"/>
</dbReference>
<dbReference type="GO" id="GO:0003700">
    <property type="term" value="F:DNA-binding transcription factor activity"/>
    <property type="evidence" value="ECO:0007669"/>
    <property type="project" value="TreeGrafter"/>
</dbReference>
<evidence type="ECO:0000313" key="6">
    <source>
        <dbReference type="EMBL" id="OXM68077.1"/>
    </source>
</evidence>
<dbReference type="PROSITE" id="PS50977">
    <property type="entry name" value="HTH_TETR_2"/>
    <property type="match status" value="1"/>
</dbReference>
<gene>
    <name evidence="6" type="ORF">CF165_14670</name>
</gene>
<dbReference type="InterPro" id="IPR009057">
    <property type="entry name" value="Homeodomain-like_sf"/>
</dbReference>
<accession>A0A229TA08</accession>
<dbReference type="Pfam" id="PF00440">
    <property type="entry name" value="TetR_N"/>
    <property type="match status" value="1"/>
</dbReference>
<protein>
    <recommendedName>
        <fullName evidence="5">HTH tetR-type domain-containing protein</fullName>
    </recommendedName>
</protein>